<dbReference type="OrthoDB" id="8444659at2"/>
<feature type="transmembrane region" description="Helical" evidence="1">
    <location>
        <begin position="98"/>
        <end position="129"/>
    </location>
</feature>
<feature type="transmembrane region" description="Helical" evidence="1">
    <location>
        <begin position="67"/>
        <end position="86"/>
    </location>
</feature>
<organism evidence="2 3">
    <name type="scientific">Labrys okinawensis</name>
    <dbReference type="NCBI Taxonomy" id="346911"/>
    <lineage>
        <taxon>Bacteria</taxon>
        <taxon>Pseudomonadati</taxon>
        <taxon>Pseudomonadota</taxon>
        <taxon>Alphaproteobacteria</taxon>
        <taxon>Hyphomicrobiales</taxon>
        <taxon>Xanthobacteraceae</taxon>
        <taxon>Labrys</taxon>
    </lineage>
</organism>
<evidence type="ECO:0000256" key="1">
    <source>
        <dbReference type="SAM" id="Phobius"/>
    </source>
</evidence>
<name>A0A2S9QDV4_9HYPH</name>
<dbReference type="EMBL" id="PUEJ01000004">
    <property type="protein sequence ID" value="PRH87533.1"/>
    <property type="molecule type" value="Genomic_DNA"/>
</dbReference>
<dbReference type="RefSeq" id="WP_105862463.1">
    <property type="nucleotide sequence ID" value="NZ_PUEJ01000004.1"/>
</dbReference>
<evidence type="ECO:0000313" key="2">
    <source>
        <dbReference type="EMBL" id="PRH87533.1"/>
    </source>
</evidence>
<keyword evidence="1" id="KW-0812">Transmembrane</keyword>
<proteinExistence type="predicted"/>
<gene>
    <name evidence="2" type="ORF">C5L14_13065</name>
</gene>
<keyword evidence="1" id="KW-1133">Transmembrane helix</keyword>
<comment type="caution">
    <text evidence="2">The sequence shown here is derived from an EMBL/GenBank/DDBJ whole genome shotgun (WGS) entry which is preliminary data.</text>
</comment>
<sequence length="141" mass="15624">MTDQALTLGWTMAQAARALRSYRLVLGFNIAMHVLIGLACIVCPGWVSQMAGLPEAVPVGWERGWGATLLLVTVLYVPGWFRPLLARTPNLIGIGGRLWMALIWLFCGGGFLWFALFDGFFAVVLALLYRRLLTAQLMTRP</sequence>
<keyword evidence="1" id="KW-0472">Membrane</keyword>
<feature type="transmembrane region" description="Helical" evidence="1">
    <location>
        <begin position="24"/>
        <end position="47"/>
    </location>
</feature>
<dbReference type="AlphaFoldDB" id="A0A2S9QDV4"/>
<protein>
    <submittedName>
        <fullName evidence="2">Uncharacterized protein</fullName>
    </submittedName>
</protein>
<accession>A0A2S9QDV4</accession>
<dbReference type="Proteomes" id="UP000237682">
    <property type="component" value="Unassembled WGS sequence"/>
</dbReference>
<evidence type="ECO:0000313" key="3">
    <source>
        <dbReference type="Proteomes" id="UP000237682"/>
    </source>
</evidence>
<reference evidence="2 3" key="1">
    <citation type="submission" date="2018-02" db="EMBL/GenBank/DDBJ databases">
        <title>Whole genome sequencing of endophytic bacterium.</title>
        <authorList>
            <person name="Eedara R."/>
            <person name="Podile A.R."/>
        </authorList>
    </citation>
    <scope>NUCLEOTIDE SEQUENCE [LARGE SCALE GENOMIC DNA]</scope>
    <source>
        <strain evidence="2 3">RP1T</strain>
    </source>
</reference>
<keyword evidence="3" id="KW-1185">Reference proteome</keyword>